<proteinExistence type="predicted"/>
<dbReference type="AlphaFoldDB" id="A0A7R8WPX5"/>
<accession>A0A7R8WPX5</accession>
<dbReference type="EMBL" id="OB665343">
    <property type="protein sequence ID" value="CAD7232928.1"/>
    <property type="molecule type" value="Genomic_DNA"/>
</dbReference>
<feature type="compositionally biased region" description="Basic residues" evidence="1">
    <location>
        <begin position="77"/>
        <end position="99"/>
    </location>
</feature>
<evidence type="ECO:0000313" key="2">
    <source>
        <dbReference type="EMBL" id="CAD7232928.1"/>
    </source>
</evidence>
<feature type="non-terminal residue" evidence="2">
    <location>
        <position position="105"/>
    </location>
</feature>
<feature type="region of interest" description="Disordered" evidence="1">
    <location>
        <begin position="18"/>
        <end position="105"/>
    </location>
</feature>
<evidence type="ECO:0000256" key="1">
    <source>
        <dbReference type="SAM" id="MobiDB-lite"/>
    </source>
</evidence>
<reference evidence="2" key="1">
    <citation type="submission" date="2020-11" db="EMBL/GenBank/DDBJ databases">
        <authorList>
            <person name="Tran Van P."/>
        </authorList>
    </citation>
    <scope>NUCLEOTIDE SEQUENCE</scope>
</reference>
<name>A0A7R8WPX5_9CRUS</name>
<feature type="compositionally biased region" description="Polar residues" evidence="1">
    <location>
        <begin position="54"/>
        <end position="66"/>
    </location>
</feature>
<protein>
    <submittedName>
        <fullName evidence="2">Uncharacterized protein</fullName>
    </submittedName>
</protein>
<feature type="compositionally biased region" description="Basic and acidic residues" evidence="1">
    <location>
        <begin position="67"/>
        <end position="76"/>
    </location>
</feature>
<sequence length="105" mass="11252">EAHSPSTPVQVTTVSVEKAVLPSKENPQTLVIGETGADTTYNGEETLSDAGEASHSQRGDFSTTEELSSRAEGSSEKKKKKKKGLRTPSFLKKKSKKKSSTPTTE</sequence>
<organism evidence="2">
    <name type="scientific">Cyprideis torosa</name>
    <dbReference type="NCBI Taxonomy" id="163714"/>
    <lineage>
        <taxon>Eukaryota</taxon>
        <taxon>Metazoa</taxon>
        <taxon>Ecdysozoa</taxon>
        <taxon>Arthropoda</taxon>
        <taxon>Crustacea</taxon>
        <taxon>Oligostraca</taxon>
        <taxon>Ostracoda</taxon>
        <taxon>Podocopa</taxon>
        <taxon>Podocopida</taxon>
        <taxon>Cytherocopina</taxon>
        <taxon>Cytheroidea</taxon>
        <taxon>Cytherideidae</taxon>
        <taxon>Cyprideis</taxon>
    </lineage>
</organism>
<gene>
    <name evidence="2" type="ORF">CTOB1V02_LOCUS10753</name>
</gene>